<dbReference type="Proteomes" id="UP000460287">
    <property type="component" value="Unassembled WGS sequence"/>
</dbReference>
<keyword evidence="1" id="KW-0472">Membrane</keyword>
<dbReference type="Pfam" id="PF13231">
    <property type="entry name" value="PMT_2"/>
    <property type="match status" value="1"/>
</dbReference>
<accession>A0A7X2T1G8</accession>
<protein>
    <submittedName>
        <fullName evidence="3">Dolichyl-phosphate-mannose--protein mannosyltransferase</fullName>
    </submittedName>
</protein>
<feature type="transmembrane region" description="Helical" evidence="1">
    <location>
        <begin position="242"/>
        <end position="260"/>
    </location>
</feature>
<gene>
    <name evidence="3" type="ORF">FYJ33_07345</name>
</gene>
<dbReference type="InterPro" id="IPR038731">
    <property type="entry name" value="RgtA/B/C-like"/>
</dbReference>
<proteinExistence type="predicted"/>
<feature type="transmembrane region" description="Helical" evidence="1">
    <location>
        <begin position="112"/>
        <end position="134"/>
    </location>
</feature>
<dbReference type="GO" id="GO:0016757">
    <property type="term" value="F:glycosyltransferase activity"/>
    <property type="evidence" value="ECO:0007669"/>
    <property type="project" value="UniProtKB-KW"/>
</dbReference>
<dbReference type="EMBL" id="VULX01000008">
    <property type="protein sequence ID" value="MSR91230.1"/>
    <property type="molecule type" value="Genomic_DNA"/>
</dbReference>
<evidence type="ECO:0000256" key="1">
    <source>
        <dbReference type="SAM" id="Phobius"/>
    </source>
</evidence>
<keyword evidence="1" id="KW-1133">Transmembrane helix</keyword>
<keyword evidence="3" id="KW-0328">Glycosyltransferase</keyword>
<evidence type="ECO:0000259" key="2">
    <source>
        <dbReference type="Pfam" id="PF13231"/>
    </source>
</evidence>
<feature type="transmembrane region" description="Helical" evidence="1">
    <location>
        <begin position="43"/>
        <end position="60"/>
    </location>
</feature>
<feature type="transmembrane region" description="Helical" evidence="1">
    <location>
        <begin position="19"/>
        <end position="36"/>
    </location>
</feature>
<reference evidence="3 4" key="1">
    <citation type="submission" date="2019-08" db="EMBL/GenBank/DDBJ databases">
        <title>In-depth cultivation of the pig gut microbiome towards novel bacterial diversity and tailored functional studies.</title>
        <authorList>
            <person name="Wylensek D."/>
            <person name="Hitch T.C.A."/>
            <person name="Clavel T."/>
        </authorList>
    </citation>
    <scope>NUCLEOTIDE SEQUENCE [LARGE SCALE GENOMIC DNA]</scope>
    <source>
        <strain evidence="3 4">WCA-383-APC-5B</strain>
    </source>
</reference>
<evidence type="ECO:0000313" key="3">
    <source>
        <dbReference type="EMBL" id="MSR91230.1"/>
    </source>
</evidence>
<feature type="transmembrane region" description="Helical" evidence="1">
    <location>
        <begin position="80"/>
        <end position="100"/>
    </location>
</feature>
<organism evidence="3 4">
    <name type="scientific">Inconstantimicrobium porci</name>
    <dbReference type="NCBI Taxonomy" id="2652291"/>
    <lineage>
        <taxon>Bacteria</taxon>
        <taxon>Bacillati</taxon>
        <taxon>Bacillota</taxon>
        <taxon>Clostridia</taxon>
        <taxon>Eubacteriales</taxon>
        <taxon>Clostridiaceae</taxon>
        <taxon>Inconstantimicrobium</taxon>
    </lineage>
</organism>
<keyword evidence="3" id="KW-0808">Transferase</keyword>
<comment type="caution">
    <text evidence="3">The sequence shown here is derived from an EMBL/GenBank/DDBJ whole genome shotgun (WGS) entry which is preliminary data.</text>
</comment>
<evidence type="ECO:0000313" key="4">
    <source>
        <dbReference type="Proteomes" id="UP000460287"/>
    </source>
</evidence>
<feature type="domain" description="Glycosyltransferase RgtA/B/C/D-like" evidence="2">
    <location>
        <begin position="1"/>
        <end position="124"/>
    </location>
</feature>
<feature type="transmembrane region" description="Helical" evidence="1">
    <location>
        <begin position="272"/>
        <end position="288"/>
    </location>
</feature>
<feature type="transmembrane region" description="Helical" evidence="1">
    <location>
        <begin position="294"/>
        <end position="310"/>
    </location>
</feature>
<keyword evidence="4" id="KW-1185">Reference proteome</keyword>
<dbReference type="AlphaFoldDB" id="A0A7X2T1G8"/>
<sequence>MIFIYLIAKEIFKDEKKSLVAAFIMTLFPASIIYTAVYSTETIAIAFFLASLYYFILVMNKKKRDTYLLLSGVLLLVGHLFRMVAQVIIVAYIMYIFIYMRKQYKNKFKRTAYILISFFIPFIIIGYTVIGAGITDTKLWSPKETPLTSVLKGSNINAGGRWNEEDAKFVEENVSRTEYLNNECKNRIIERYTSASPSTLGCFFVKKLVCQWWQGDFAGAFWAESGLTSENIRIDVLNKGAVWFQLYYTIIFIMAVVGLFKKREYIENKIANIMSIIFCGYGILFLILETQERYGFIISWIFVLMAAAAIKPGKENEMYV</sequence>
<name>A0A7X2T1G8_9CLOT</name>
<keyword evidence="1" id="KW-0812">Transmembrane</keyword>